<accession>A0A8X7CRP4</accession>
<organism evidence="2 3">
    <name type="scientific">Trichonephila inaurata madagascariensis</name>
    <dbReference type="NCBI Taxonomy" id="2747483"/>
    <lineage>
        <taxon>Eukaryota</taxon>
        <taxon>Metazoa</taxon>
        <taxon>Ecdysozoa</taxon>
        <taxon>Arthropoda</taxon>
        <taxon>Chelicerata</taxon>
        <taxon>Arachnida</taxon>
        <taxon>Araneae</taxon>
        <taxon>Araneomorphae</taxon>
        <taxon>Entelegynae</taxon>
        <taxon>Araneoidea</taxon>
        <taxon>Nephilidae</taxon>
        <taxon>Trichonephila</taxon>
        <taxon>Trichonephila inaurata</taxon>
    </lineage>
</organism>
<keyword evidence="1" id="KW-0812">Transmembrane</keyword>
<comment type="caution">
    <text evidence="2">The sequence shown here is derived from an EMBL/GenBank/DDBJ whole genome shotgun (WGS) entry which is preliminary data.</text>
</comment>
<sequence length="108" mass="12018">MRLLRTASAMIPYLVPIVAAATVVVITLTGFEVSDNGNSNEIDILIDTDYLGEIMYEDSISLSLNRKLLASEIFSEITGIDFACPVHIDMECSSQRIMLWLLYDRAVT</sequence>
<reference evidence="2" key="1">
    <citation type="submission" date="2020-08" db="EMBL/GenBank/DDBJ databases">
        <title>Multicomponent nature underlies the extraordinary mechanical properties of spider dragline silk.</title>
        <authorList>
            <person name="Kono N."/>
            <person name="Nakamura H."/>
            <person name="Mori M."/>
            <person name="Yoshida Y."/>
            <person name="Ohtoshi R."/>
            <person name="Malay A.D."/>
            <person name="Moran D.A.P."/>
            <person name="Tomita M."/>
            <person name="Numata K."/>
            <person name="Arakawa K."/>
        </authorList>
    </citation>
    <scope>NUCLEOTIDE SEQUENCE</scope>
</reference>
<evidence type="ECO:0000313" key="3">
    <source>
        <dbReference type="Proteomes" id="UP000886998"/>
    </source>
</evidence>
<keyword evidence="1" id="KW-1133">Transmembrane helix</keyword>
<name>A0A8X7CRP4_9ARAC</name>
<dbReference type="EMBL" id="BMAV01021686">
    <property type="protein sequence ID" value="GFY75935.1"/>
    <property type="molecule type" value="Genomic_DNA"/>
</dbReference>
<protein>
    <submittedName>
        <fullName evidence="2">Uncharacterized protein</fullName>
    </submittedName>
</protein>
<dbReference type="Proteomes" id="UP000886998">
    <property type="component" value="Unassembled WGS sequence"/>
</dbReference>
<keyword evidence="3" id="KW-1185">Reference proteome</keyword>
<proteinExistence type="predicted"/>
<evidence type="ECO:0000256" key="1">
    <source>
        <dbReference type="SAM" id="Phobius"/>
    </source>
</evidence>
<evidence type="ECO:0000313" key="2">
    <source>
        <dbReference type="EMBL" id="GFY75935.1"/>
    </source>
</evidence>
<gene>
    <name evidence="2" type="ORF">TNIN_83311</name>
</gene>
<feature type="transmembrane region" description="Helical" evidence="1">
    <location>
        <begin position="12"/>
        <end position="31"/>
    </location>
</feature>
<keyword evidence="1" id="KW-0472">Membrane</keyword>
<dbReference type="AlphaFoldDB" id="A0A8X7CRP4"/>